<gene>
    <name evidence="1" type="ORF">DRV85_10335</name>
</gene>
<dbReference type="RefSeq" id="WP_113289378.1">
    <property type="nucleotide sequence ID" value="NZ_QNTQ01000008.1"/>
</dbReference>
<name>A0A365U8D2_9RHOB</name>
<evidence type="ECO:0000313" key="1">
    <source>
        <dbReference type="EMBL" id="RBI85051.1"/>
    </source>
</evidence>
<sequence>MQDLQTRLAALRRPALLIRAARHGQADYRREQHLPRLLGQEAPPPHGAAALRLMEMEAELDARRRADDAAWSAARHVEVLIALMAEARLLRAGAPGVQEKASGISALRCAT</sequence>
<dbReference type="InterPro" id="IPR045516">
    <property type="entry name" value="DUF6477"/>
</dbReference>
<reference evidence="1 2" key="1">
    <citation type="submission" date="2018-07" db="EMBL/GenBank/DDBJ databases">
        <title>Rhodosalinus sp. strain E84T genomic sequence and assembly.</title>
        <authorList>
            <person name="Liu Z.-W."/>
            <person name="Lu D.-C."/>
        </authorList>
    </citation>
    <scope>NUCLEOTIDE SEQUENCE [LARGE SCALE GENOMIC DNA]</scope>
    <source>
        <strain evidence="1 2">E84</strain>
    </source>
</reference>
<evidence type="ECO:0000313" key="2">
    <source>
        <dbReference type="Proteomes" id="UP000253370"/>
    </source>
</evidence>
<comment type="caution">
    <text evidence="1">The sequence shown here is derived from an EMBL/GenBank/DDBJ whole genome shotgun (WGS) entry which is preliminary data.</text>
</comment>
<dbReference type="EMBL" id="QNTQ01000008">
    <property type="protein sequence ID" value="RBI85051.1"/>
    <property type="molecule type" value="Genomic_DNA"/>
</dbReference>
<dbReference type="Proteomes" id="UP000253370">
    <property type="component" value="Unassembled WGS sequence"/>
</dbReference>
<dbReference type="AlphaFoldDB" id="A0A365U8D2"/>
<keyword evidence="2" id="KW-1185">Reference proteome</keyword>
<accession>A0A365U8D2</accession>
<dbReference type="OrthoDB" id="7875218at2"/>
<organism evidence="1 2">
    <name type="scientific">Rhodosalinus halophilus</name>
    <dbReference type="NCBI Taxonomy" id="2259333"/>
    <lineage>
        <taxon>Bacteria</taxon>
        <taxon>Pseudomonadati</taxon>
        <taxon>Pseudomonadota</taxon>
        <taxon>Alphaproteobacteria</taxon>
        <taxon>Rhodobacterales</taxon>
        <taxon>Paracoccaceae</taxon>
        <taxon>Rhodosalinus</taxon>
    </lineage>
</organism>
<dbReference type="Pfam" id="PF20083">
    <property type="entry name" value="DUF6477"/>
    <property type="match status" value="1"/>
</dbReference>
<protein>
    <submittedName>
        <fullName evidence="1">Uncharacterized protein</fullName>
    </submittedName>
</protein>
<proteinExistence type="predicted"/>